<evidence type="ECO:0000313" key="3">
    <source>
        <dbReference type="Proteomes" id="UP001420932"/>
    </source>
</evidence>
<organism evidence="2 3">
    <name type="scientific">Stephania yunnanensis</name>
    <dbReference type="NCBI Taxonomy" id="152371"/>
    <lineage>
        <taxon>Eukaryota</taxon>
        <taxon>Viridiplantae</taxon>
        <taxon>Streptophyta</taxon>
        <taxon>Embryophyta</taxon>
        <taxon>Tracheophyta</taxon>
        <taxon>Spermatophyta</taxon>
        <taxon>Magnoliopsida</taxon>
        <taxon>Ranunculales</taxon>
        <taxon>Menispermaceae</taxon>
        <taxon>Menispermoideae</taxon>
        <taxon>Cissampelideae</taxon>
        <taxon>Stephania</taxon>
    </lineage>
</organism>
<dbReference type="AlphaFoldDB" id="A0AAP0LF41"/>
<evidence type="ECO:0000313" key="2">
    <source>
        <dbReference type="EMBL" id="KAK9169926.1"/>
    </source>
</evidence>
<evidence type="ECO:0000256" key="1">
    <source>
        <dbReference type="SAM" id="MobiDB-lite"/>
    </source>
</evidence>
<dbReference type="Proteomes" id="UP001420932">
    <property type="component" value="Unassembled WGS sequence"/>
</dbReference>
<proteinExistence type="predicted"/>
<dbReference type="EMBL" id="JBBNAF010000001">
    <property type="protein sequence ID" value="KAK9169926.1"/>
    <property type="molecule type" value="Genomic_DNA"/>
</dbReference>
<comment type="caution">
    <text evidence="2">The sequence shown here is derived from an EMBL/GenBank/DDBJ whole genome shotgun (WGS) entry which is preliminary data.</text>
</comment>
<keyword evidence="3" id="KW-1185">Reference proteome</keyword>
<accession>A0AAP0LF41</accession>
<feature type="compositionally biased region" description="Basic and acidic residues" evidence="1">
    <location>
        <begin position="35"/>
        <end position="66"/>
    </location>
</feature>
<gene>
    <name evidence="2" type="ORF">Syun_002066</name>
</gene>
<name>A0AAP0LF41_9MAGN</name>
<feature type="region of interest" description="Disordered" evidence="1">
    <location>
        <begin position="1"/>
        <end position="74"/>
    </location>
</feature>
<reference evidence="2 3" key="1">
    <citation type="submission" date="2024-01" db="EMBL/GenBank/DDBJ databases">
        <title>Genome assemblies of Stephania.</title>
        <authorList>
            <person name="Yang L."/>
        </authorList>
    </citation>
    <scope>NUCLEOTIDE SEQUENCE [LARGE SCALE GENOMIC DNA]</scope>
    <source>
        <strain evidence="2">YNDBR</strain>
        <tissue evidence="2">Leaf</tissue>
    </source>
</reference>
<sequence length="237" mass="26599">MRRPAEESRMRRAAAELQMRRDSGVANEETDGEESQMRKPATESRMRRATAESRMRRAAAESREESSDGATLGSMASACEQRVMQMKERGGGVADDDDDENQRRIMSVADQERIMSVADLQQITILCYRSATNHVMSLISNISRGRRGRPKIVKGFRSPLSDDDGARALSLKRRVVMLTLSFTKSMKGIAVTSINNGIADNEEDDLESDTSSDLFEIENFNNDTYPCYKPQQEENIS</sequence>
<protein>
    <submittedName>
        <fullName evidence="2">Uncharacterized protein</fullName>
    </submittedName>
</protein>
<feature type="compositionally biased region" description="Basic and acidic residues" evidence="1">
    <location>
        <begin position="1"/>
        <end position="23"/>
    </location>
</feature>